<organism evidence="5 6">
    <name type="scientific">Jaapia argillacea MUCL 33604</name>
    <dbReference type="NCBI Taxonomy" id="933084"/>
    <lineage>
        <taxon>Eukaryota</taxon>
        <taxon>Fungi</taxon>
        <taxon>Dikarya</taxon>
        <taxon>Basidiomycota</taxon>
        <taxon>Agaricomycotina</taxon>
        <taxon>Agaricomycetes</taxon>
        <taxon>Agaricomycetidae</taxon>
        <taxon>Jaapiales</taxon>
        <taxon>Jaapiaceae</taxon>
        <taxon>Jaapia</taxon>
    </lineage>
</organism>
<dbReference type="InterPro" id="IPR036864">
    <property type="entry name" value="Zn2-C6_fun-type_DNA-bd_sf"/>
</dbReference>
<dbReference type="STRING" id="933084.A0A067PQG6"/>
<evidence type="ECO:0000256" key="3">
    <source>
        <dbReference type="SAM" id="MobiDB-lite"/>
    </source>
</evidence>
<feature type="region of interest" description="Disordered" evidence="3">
    <location>
        <begin position="215"/>
        <end position="238"/>
    </location>
</feature>
<feature type="region of interest" description="Disordered" evidence="3">
    <location>
        <begin position="123"/>
        <end position="145"/>
    </location>
</feature>
<dbReference type="AlphaFoldDB" id="A0A067PQG6"/>
<dbReference type="GO" id="GO:0000981">
    <property type="term" value="F:DNA-binding transcription factor activity, RNA polymerase II-specific"/>
    <property type="evidence" value="ECO:0007669"/>
    <property type="project" value="InterPro"/>
</dbReference>
<sequence>MPDTSSAPRRSSSGPLRSTKKSGAPKTKGAVRAKSGCYTCRIRRKKCDEQIDDQGCCGTCVRLRLQCLGFGAKRPDYLKDGKQVATYRDKIKTFLASNGMIKGHANSGSRAAEQEANILRLTEDSDTSSAPSPTPSLSSCSDDARHGSVHTLSYVRDQEPQYTLESVEDEPEYGYPAGFKPHAQQLYKTPSQFHGILNDYPMSFPSSSLPLSPAAWPNSSTLPPSQTPTNASSFGPSYYISPNDVDDDAYNSVPNDEYLRIETPLTVSWFSQVPASKNQYVVHYLNHVLPRQFLLADHGTIRYIISDMLHRTPSACEAAILLASLHQERLRDFTFNGHGGYPDDTEQFSSLVFKVQNALASSSQQRSEGDVMAGLIVVSSYLFTGGRGRWQEFLGVARQWVGNLLENGGHRIPRAVVAECTESTLFVVKTTLWFDVLASITERRPPALMNVFRDLFDPQGAYIEDPYPVFPGFSMLTPMGCENSVVLGLAETSYLAWWKENEINHRRLSIFELYDRAKDIELRYLGPPQPAAPSYGTPEEDLRHRTSDIFRASARVFLYSILSNDSPHSQEVKSAVQETVSCLKLVPHDDPKMTDAVLRSVVFSICVAGCLTDDPSHQRYFLDRLRGFKDSESAIGNARSVRDVLTTVWKRRRESGELVEWRKVMHEMGPEKLLLLV</sequence>
<dbReference type="GO" id="GO:0005634">
    <property type="term" value="C:nucleus"/>
    <property type="evidence" value="ECO:0007669"/>
    <property type="project" value="UniProtKB-SubCell"/>
</dbReference>
<dbReference type="OrthoDB" id="5419315at2759"/>
<dbReference type="SMART" id="SM00066">
    <property type="entry name" value="GAL4"/>
    <property type="match status" value="1"/>
</dbReference>
<dbReference type="CDD" id="cd00067">
    <property type="entry name" value="GAL4"/>
    <property type="match status" value="1"/>
</dbReference>
<accession>A0A067PQG6</accession>
<feature type="compositionally biased region" description="Low complexity" evidence="3">
    <location>
        <begin position="127"/>
        <end position="141"/>
    </location>
</feature>
<feature type="domain" description="Zn(2)-C6 fungal-type" evidence="4">
    <location>
        <begin position="36"/>
        <end position="67"/>
    </location>
</feature>
<dbReference type="Proteomes" id="UP000027265">
    <property type="component" value="Unassembled WGS sequence"/>
</dbReference>
<dbReference type="PROSITE" id="PS50048">
    <property type="entry name" value="ZN2_CY6_FUNGAL_2"/>
    <property type="match status" value="1"/>
</dbReference>
<protein>
    <recommendedName>
        <fullName evidence="4">Zn(2)-C6 fungal-type domain-containing protein</fullName>
    </recommendedName>
</protein>
<dbReference type="PANTHER" id="PTHR37534:SF20">
    <property type="entry name" value="PRO1A C6 ZINK-FINGER PROTEIN"/>
    <property type="match status" value="1"/>
</dbReference>
<dbReference type="HOGENOM" id="CLU_013536_0_0_1"/>
<dbReference type="PROSITE" id="PS00463">
    <property type="entry name" value="ZN2_CY6_FUNGAL_1"/>
    <property type="match status" value="1"/>
</dbReference>
<evidence type="ECO:0000256" key="1">
    <source>
        <dbReference type="ARBA" id="ARBA00004123"/>
    </source>
</evidence>
<dbReference type="Pfam" id="PF11951">
    <property type="entry name" value="Fungal_trans_2"/>
    <property type="match status" value="1"/>
</dbReference>
<evidence type="ECO:0000256" key="2">
    <source>
        <dbReference type="ARBA" id="ARBA00023242"/>
    </source>
</evidence>
<reference evidence="6" key="1">
    <citation type="journal article" date="2014" name="Proc. Natl. Acad. Sci. U.S.A.">
        <title>Extensive sampling of basidiomycete genomes demonstrates inadequacy of the white-rot/brown-rot paradigm for wood decay fungi.</title>
        <authorList>
            <person name="Riley R."/>
            <person name="Salamov A.A."/>
            <person name="Brown D.W."/>
            <person name="Nagy L.G."/>
            <person name="Floudas D."/>
            <person name="Held B.W."/>
            <person name="Levasseur A."/>
            <person name="Lombard V."/>
            <person name="Morin E."/>
            <person name="Otillar R."/>
            <person name="Lindquist E.A."/>
            <person name="Sun H."/>
            <person name="LaButti K.M."/>
            <person name="Schmutz J."/>
            <person name="Jabbour D."/>
            <person name="Luo H."/>
            <person name="Baker S.E."/>
            <person name="Pisabarro A.G."/>
            <person name="Walton J.D."/>
            <person name="Blanchette R.A."/>
            <person name="Henrissat B."/>
            <person name="Martin F."/>
            <person name="Cullen D."/>
            <person name="Hibbett D.S."/>
            <person name="Grigoriev I.V."/>
        </authorList>
    </citation>
    <scope>NUCLEOTIDE SEQUENCE [LARGE SCALE GENOMIC DNA]</scope>
    <source>
        <strain evidence="6">MUCL 33604</strain>
    </source>
</reference>
<name>A0A067PQG6_9AGAM</name>
<dbReference type="PANTHER" id="PTHR37534">
    <property type="entry name" value="TRANSCRIPTIONAL ACTIVATOR PROTEIN UGA3"/>
    <property type="match status" value="1"/>
</dbReference>
<dbReference type="SUPFAM" id="SSF57701">
    <property type="entry name" value="Zn2/Cys6 DNA-binding domain"/>
    <property type="match status" value="1"/>
</dbReference>
<comment type="subcellular location">
    <subcellularLocation>
        <location evidence="1">Nucleus</location>
    </subcellularLocation>
</comment>
<evidence type="ECO:0000259" key="4">
    <source>
        <dbReference type="PROSITE" id="PS50048"/>
    </source>
</evidence>
<evidence type="ECO:0000313" key="6">
    <source>
        <dbReference type="Proteomes" id="UP000027265"/>
    </source>
</evidence>
<feature type="compositionally biased region" description="Polar residues" evidence="3">
    <location>
        <begin position="1"/>
        <end position="16"/>
    </location>
</feature>
<dbReference type="InterPro" id="IPR001138">
    <property type="entry name" value="Zn2Cys6_DnaBD"/>
</dbReference>
<dbReference type="GO" id="GO:0008270">
    <property type="term" value="F:zinc ion binding"/>
    <property type="evidence" value="ECO:0007669"/>
    <property type="project" value="InterPro"/>
</dbReference>
<feature type="region of interest" description="Disordered" evidence="3">
    <location>
        <begin position="1"/>
        <end position="28"/>
    </location>
</feature>
<dbReference type="InterPro" id="IPR021858">
    <property type="entry name" value="Fun_TF"/>
</dbReference>
<dbReference type="InParanoid" id="A0A067PQG6"/>
<evidence type="ECO:0000313" key="5">
    <source>
        <dbReference type="EMBL" id="KDQ57063.1"/>
    </source>
</evidence>
<keyword evidence="6" id="KW-1185">Reference proteome</keyword>
<proteinExistence type="predicted"/>
<dbReference type="EMBL" id="KL197720">
    <property type="protein sequence ID" value="KDQ57063.1"/>
    <property type="molecule type" value="Genomic_DNA"/>
</dbReference>
<gene>
    <name evidence="5" type="ORF">JAAARDRAFT_194246</name>
</gene>
<keyword evidence="2" id="KW-0539">Nucleus</keyword>
<feature type="compositionally biased region" description="Polar residues" evidence="3">
    <location>
        <begin position="221"/>
        <end position="235"/>
    </location>
</feature>